<dbReference type="SUPFAM" id="SSF81383">
    <property type="entry name" value="F-box domain"/>
    <property type="match status" value="1"/>
</dbReference>
<evidence type="ECO:0000313" key="5">
    <source>
        <dbReference type="Proteomes" id="UP001530400"/>
    </source>
</evidence>
<keyword evidence="2" id="KW-0812">Transmembrane</keyword>
<gene>
    <name evidence="4" type="ORF">ACHAWO_013389</name>
</gene>
<evidence type="ECO:0000256" key="1">
    <source>
        <dbReference type="SAM" id="MobiDB-lite"/>
    </source>
</evidence>
<feature type="transmembrane region" description="Helical" evidence="2">
    <location>
        <begin position="1424"/>
        <end position="1443"/>
    </location>
</feature>
<dbReference type="InterPro" id="IPR036047">
    <property type="entry name" value="F-box-like_dom_sf"/>
</dbReference>
<comment type="caution">
    <text evidence="4">The sequence shown here is derived from an EMBL/GenBank/DDBJ whole genome shotgun (WGS) entry which is preliminary data.</text>
</comment>
<accession>A0ABD3N1M8</accession>
<feature type="compositionally biased region" description="Polar residues" evidence="1">
    <location>
        <begin position="11"/>
        <end position="24"/>
    </location>
</feature>
<evidence type="ECO:0000256" key="2">
    <source>
        <dbReference type="SAM" id="Phobius"/>
    </source>
</evidence>
<sequence>NRKVEAHKSPHINSGYRTLHNAPSFTHKYPNQGEMRDKLLHRMLNRAVPSPAPDETGSEVVDTLLHQLDEGGSSINETKVPACLQQVVAPPNLHGLPPDATATVLSHLHPHDLFNFSVTSKRGSKSFCNELLWKSKFIARWNCPDLHVQADLETKNSDFWRQAYKSAYENTHDLWIRHWNCVYPEDVTTCHGRTVIPQIRHNSSQGNDQVKQGKLERSYSSSSIQLCPTCRYHPMLQNQNGCNSDVLQAVEDELDYSKTRSSNQTRAVIALDEDDPVQHAEVVAAAHSILDVSTAAKTIHYSTMYSVAKWCRNIRLADASSTTEATLLNNFYNQLRTNKPTPQTIQNKAIRAFQCASTYNRRINTKQYSSSGLYFLTDALFFNINPSYYDKDKTSSESWRSKLLGRPVTGNSLYGSHLDMLLQDLSPPHSVSALGPAFEISHHSWHIVRLTNPDYVSPITFRTYIQCPKAFTVYPSQGYLKGGETMYLVLGVRAHGSLMNESYEAINVDREEVPSSLASVYRDNGHLPFVPLVIRYMFAPRLPCVPHDFEPRFDSRSRNPFAPTNPQPPPSKFHSAIEHLWHNVTVESDVRSIPISFHVNSNFSLDEFQSATLFPFDVSTNRSVNATTTLLTTVMPQVLERDPRLFDMIQNLDIELATSHAGDCYRSEKCCKECERDWGAQSELLGRAFILRKLDIERAALNRLQQKADFIKCVNTIPLMLKKTLLDDQDASKEQYLTTASRLNRILQVMYIMQTDYLAQKRADRFMEESDRKLFLSLEEYIDATYCDIKEYMKIIELKTDQPIDANHRQPWKKRGIYKNTRCTDLTSDSSLYNNFRPEPYNLRKFKLIEHCNGVFNFGKQDDPNHEGENGPQTSMHTDMFHNNAMQGLMSAMAMIYCPESLTGHGIYDRIEKPGALARCPSQPCCAFFRASDEKRSRSELVQLARKLMNEWASSRFTSRTLAPQGYWKGINLEMNDQDPDGLGLATLGIEGFVINLQTTMGHNVSNVPLPGQGMHSLSCPPGDQERTWDMVSLYSRVNPYFPSMHRQDSLPETNHSRAIQGGVNQNVMAELNIVWLIARHLGWTVDDDRSCGTLLVDRRILVALQWFSNTIMVFSLLGSLLSRKFKLVKSIPPDLHFFDGVKIPSADMRFWSAEECGVAALLVFGFYIILGRLSERHVSRTFEREMQDSIEERAPKNYGFIRTAFWRISQWMQRLYDNTCPWMLQRFFVPRWNRRSRQEILANVSHQRSLDYREHRSLLNAMCGRGRNQLNTAKLGFGSYFVGLGFALLSFSACSPHFVVNSLTVFCCSMAFGMSMSVESLENLRRSTSTGVLSMVKPRRLNSLVIGYIMVGQLVGGSGGVIFLAEFVVTSICLILGGAATISSRAVESWITFVCLASTAFWGFVFARLGLLDAVRKRRRGIPSALLCASLCSAFMMWMGVFCRVDWQALTPGDLVLIEAHHLLTEIRERWRRS</sequence>
<evidence type="ECO:0000313" key="4">
    <source>
        <dbReference type="EMBL" id="KAL3770013.1"/>
    </source>
</evidence>
<feature type="non-terminal residue" evidence="4">
    <location>
        <position position="1"/>
    </location>
</feature>
<dbReference type="InterPro" id="IPR001810">
    <property type="entry name" value="F-box_dom"/>
</dbReference>
<dbReference type="Pfam" id="PF00646">
    <property type="entry name" value="F-box"/>
    <property type="match status" value="1"/>
</dbReference>
<keyword evidence="5" id="KW-1185">Reference proteome</keyword>
<dbReference type="EMBL" id="JALLPJ020001319">
    <property type="protein sequence ID" value="KAL3770013.1"/>
    <property type="molecule type" value="Genomic_DNA"/>
</dbReference>
<feature type="transmembrane region" description="Helical" evidence="2">
    <location>
        <begin position="1300"/>
        <end position="1319"/>
    </location>
</feature>
<dbReference type="PROSITE" id="PS50181">
    <property type="entry name" value="FBOX"/>
    <property type="match status" value="1"/>
</dbReference>
<feature type="transmembrane region" description="Helical" evidence="2">
    <location>
        <begin position="1346"/>
        <end position="1379"/>
    </location>
</feature>
<protein>
    <recommendedName>
        <fullName evidence="3">F-box domain-containing protein</fullName>
    </recommendedName>
</protein>
<feature type="transmembrane region" description="Helical" evidence="2">
    <location>
        <begin position="1101"/>
        <end position="1122"/>
    </location>
</feature>
<proteinExistence type="predicted"/>
<dbReference type="Proteomes" id="UP001530400">
    <property type="component" value="Unassembled WGS sequence"/>
</dbReference>
<evidence type="ECO:0000259" key="3">
    <source>
        <dbReference type="PROSITE" id="PS50181"/>
    </source>
</evidence>
<keyword evidence="2" id="KW-0472">Membrane</keyword>
<keyword evidence="2" id="KW-1133">Transmembrane helix</keyword>
<feature type="transmembrane region" description="Helical" evidence="2">
    <location>
        <begin position="1391"/>
        <end position="1412"/>
    </location>
</feature>
<feature type="domain" description="F-box" evidence="3">
    <location>
        <begin position="90"/>
        <end position="136"/>
    </location>
</feature>
<reference evidence="4 5" key="1">
    <citation type="submission" date="2024-10" db="EMBL/GenBank/DDBJ databases">
        <title>Updated reference genomes for cyclostephanoid diatoms.</title>
        <authorList>
            <person name="Roberts W.R."/>
            <person name="Alverson A.J."/>
        </authorList>
    </citation>
    <scope>NUCLEOTIDE SEQUENCE [LARGE SCALE GENOMIC DNA]</scope>
    <source>
        <strain evidence="4 5">AJA010-31</strain>
    </source>
</reference>
<name>A0ABD3N1M8_9STRA</name>
<organism evidence="4 5">
    <name type="scientific">Cyclotella atomus</name>
    <dbReference type="NCBI Taxonomy" id="382360"/>
    <lineage>
        <taxon>Eukaryota</taxon>
        <taxon>Sar</taxon>
        <taxon>Stramenopiles</taxon>
        <taxon>Ochrophyta</taxon>
        <taxon>Bacillariophyta</taxon>
        <taxon>Coscinodiscophyceae</taxon>
        <taxon>Thalassiosirophycidae</taxon>
        <taxon>Stephanodiscales</taxon>
        <taxon>Stephanodiscaceae</taxon>
        <taxon>Cyclotella</taxon>
    </lineage>
</organism>
<feature type="transmembrane region" description="Helical" evidence="2">
    <location>
        <begin position="1276"/>
        <end position="1294"/>
    </location>
</feature>
<feature type="region of interest" description="Disordered" evidence="1">
    <location>
        <begin position="1"/>
        <end position="25"/>
    </location>
</feature>